<dbReference type="GO" id="GO:0016747">
    <property type="term" value="F:acyltransferase activity, transferring groups other than amino-acyl groups"/>
    <property type="evidence" value="ECO:0007669"/>
    <property type="project" value="InterPro"/>
</dbReference>
<dbReference type="EMBL" id="JACYFT010000001">
    <property type="protein sequence ID" value="MBD8049715.1"/>
    <property type="molecule type" value="Genomic_DNA"/>
</dbReference>
<feature type="domain" description="N-acetyltransferase" evidence="1">
    <location>
        <begin position="3"/>
        <end position="173"/>
    </location>
</feature>
<evidence type="ECO:0000313" key="2">
    <source>
        <dbReference type="EMBL" id="MBD8049715.1"/>
    </source>
</evidence>
<gene>
    <name evidence="2" type="ORF">IC609_04095</name>
</gene>
<protein>
    <submittedName>
        <fullName evidence="2">GNAT family N-acetyltransferase</fullName>
    </submittedName>
</protein>
<comment type="caution">
    <text evidence="2">The sequence shown here is derived from an EMBL/GenBank/DDBJ whole genome shotgun (WGS) entry which is preliminary data.</text>
</comment>
<dbReference type="Pfam" id="PF13527">
    <property type="entry name" value="Acetyltransf_9"/>
    <property type="match status" value="1"/>
</dbReference>
<dbReference type="AlphaFoldDB" id="A0A927IL25"/>
<reference evidence="2 3" key="1">
    <citation type="submission" date="2020-09" db="EMBL/GenBank/DDBJ databases">
        <title>Genome seq and assembly of Limnohabitants sp.</title>
        <authorList>
            <person name="Chhetri G."/>
        </authorList>
    </citation>
    <scope>NUCLEOTIDE SEQUENCE [LARGE SCALE GENOMIC DNA]</scope>
    <source>
        <strain evidence="2 3">JUR4</strain>
    </source>
</reference>
<organism evidence="2 3">
    <name type="scientific">Limnohabitans radicicola</name>
    <dbReference type="NCBI Taxonomy" id="2771427"/>
    <lineage>
        <taxon>Bacteria</taxon>
        <taxon>Pseudomonadati</taxon>
        <taxon>Pseudomonadota</taxon>
        <taxon>Betaproteobacteria</taxon>
        <taxon>Burkholderiales</taxon>
        <taxon>Comamonadaceae</taxon>
        <taxon>Limnohabitans</taxon>
    </lineage>
</organism>
<dbReference type="PROSITE" id="PS51186">
    <property type="entry name" value="GNAT"/>
    <property type="match status" value="1"/>
</dbReference>
<dbReference type="InterPro" id="IPR016181">
    <property type="entry name" value="Acyl_CoA_acyltransferase"/>
</dbReference>
<evidence type="ECO:0000259" key="1">
    <source>
        <dbReference type="PROSITE" id="PS51186"/>
    </source>
</evidence>
<evidence type="ECO:0000313" key="3">
    <source>
        <dbReference type="Proteomes" id="UP000647424"/>
    </source>
</evidence>
<dbReference type="SUPFAM" id="SSF55729">
    <property type="entry name" value="Acyl-CoA N-acyltransferases (Nat)"/>
    <property type="match status" value="1"/>
</dbReference>
<dbReference type="InterPro" id="IPR000182">
    <property type="entry name" value="GNAT_dom"/>
</dbReference>
<dbReference type="Proteomes" id="UP000647424">
    <property type="component" value="Unassembled WGS sequence"/>
</dbReference>
<accession>A0A927IL25</accession>
<name>A0A927IL25_9BURK</name>
<dbReference type="Gene3D" id="3.40.630.30">
    <property type="match status" value="1"/>
</dbReference>
<proteinExistence type="predicted"/>
<keyword evidence="3" id="KW-1185">Reference proteome</keyword>
<sequence length="320" mass="35953">MKLHCEPLSPADIPQACDLFAEVFGHSTVPAHWIWKYQQGPRLAGLNLIIRNTEGQLVGHVGASVFAGQTQGRRLPMAQLSDVMVAPSARGSFDSQGVYAQLMRSMEQTLQAQFPGVFAYGFVGIRPYRLGSRMGLYKSQHECRAGLMAAGQPAGWRDWFCTAQAIDWPEAFESKLFERVWQSSAPRIERPTLVRNSDYMRWRYAQHPQHTYQLWVIRSWGQTQGWVVTRCMPSGQHTVIDLLPAQPGSMAQASTRRALSAVGRVLQARQPQDPVTLSAWNIQTPESQQLEPIIGVEFRVGQWHTLLQPPVFVPGDTDVF</sequence>